<keyword evidence="1" id="KW-0472">Membrane</keyword>
<dbReference type="AlphaFoldDB" id="A0A197KC68"/>
<keyword evidence="1" id="KW-1133">Transmembrane helix</keyword>
<keyword evidence="1" id="KW-0812">Transmembrane</keyword>
<evidence type="ECO:0000313" key="2">
    <source>
        <dbReference type="EMBL" id="OAQ34773.1"/>
    </source>
</evidence>
<dbReference type="EMBL" id="KV442016">
    <property type="protein sequence ID" value="OAQ34773.1"/>
    <property type="molecule type" value="Genomic_DNA"/>
</dbReference>
<protein>
    <recommendedName>
        <fullName evidence="4">Transmembrane protein</fullName>
    </recommendedName>
</protein>
<keyword evidence="3" id="KW-1185">Reference proteome</keyword>
<gene>
    <name evidence="2" type="ORF">K457DRAFT_711648</name>
</gene>
<dbReference type="Proteomes" id="UP000078512">
    <property type="component" value="Unassembled WGS sequence"/>
</dbReference>
<evidence type="ECO:0008006" key="4">
    <source>
        <dbReference type="Google" id="ProtNLM"/>
    </source>
</evidence>
<evidence type="ECO:0000313" key="3">
    <source>
        <dbReference type="Proteomes" id="UP000078512"/>
    </source>
</evidence>
<proteinExistence type="predicted"/>
<sequence length="156" mass="17250">MIHAISLKCSLVHFIIGGSYVFDLSFSTIFFSLLSLLLPPSFFSPPLPSPPSTPSPSPSRLMLFSFSSSFSFTQEKKKGQRKRSPCVVVLFPLLVYQQPIGQSHPSCGFGCPPFSVDRTQKSISRSFLFFLVFGYSTVHSSKLEEWKGKTGPSSRG</sequence>
<feature type="transmembrane region" description="Helical" evidence="1">
    <location>
        <begin position="12"/>
        <end position="37"/>
    </location>
</feature>
<name>A0A197KC68_9FUNG</name>
<organism evidence="2 3">
    <name type="scientific">Linnemannia elongata AG-77</name>
    <dbReference type="NCBI Taxonomy" id="1314771"/>
    <lineage>
        <taxon>Eukaryota</taxon>
        <taxon>Fungi</taxon>
        <taxon>Fungi incertae sedis</taxon>
        <taxon>Mucoromycota</taxon>
        <taxon>Mortierellomycotina</taxon>
        <taxon>Mortierellomycetes</taxon>
        <taxon>Mortierellales</taxon>
        <taxon>Mortierellaceae</taxon>
        <taxon>Linnemannia</taxon>
    </lineage>
</organism>
<accession>A0A197KC68</accession>
<reference evidence="2 3" key="1">
    <citation type="submission" date="2016-05" db="EMBL/GenBank/DDBJ databases">
        <title>Genome sequencing reveals origins of a unique bacterial endosymbiosis in the earliest lineages of terrestrial Fungi.</title>
        <authorList>
            <consortium name="DOE Joint Genome Institute"/>
            <person name="Uehling J."/>
            <person name="Gryganskyi A."/>
            <person name="Hameed K."/>
            <person name="Tschaplinski T."/>
            <person name="Misztal P."/>
            <person name="Wu S."/>
            <person name="Desiro A."/>
            <person name="Vande Pol N."/>
            <person name="Du Z.-Y."/>
            <person name="Zienkiewicz A."/>
            <person name="Zienkiewicz K."/>
            <person name="Morin E."/>
            <person name="Tisserant E."/>
            <person name="Splivallo R."/>
            <person name="Hainaut M."/>
            <person name="Henrissat B."/>
            <person name="Ohm R."/>
            <person name="Kuo A."/>
            <person name="Yan J."/>
            <person name="Lipzen A."/>
            <person name="Nolan M."/>
            <person name="Labutti K."/>
            <person name="Barry K."/>
            <person name="Goldstein A."/>
            <person name="Labbe J."/>
            <person name="Schadt C."/>
            <person name="Tuskan G."/>
            <person name="Grigoriev I."/>
            <person name="Martin F."/>
            <person name="Vilgalys R."/>
            <person name="Bonito G."/>
        </authorList>
    </citation>
    <scope>NUCLEOTIDE SEQUENCE [LARGE SCALE GENOMIC DNA]</scope>
    <source>
        <strain evidence="2 3">AG-77</strain>
    </source>
</reference>
<evidence type="ECO:0000256" key="1">
    <source>
        <dbReference type="SAM" id="Phobius"/>
    </source>
</evidence>